<dbReference type="Proteomes" id="UP000671908">
    <property type="component" value="Chromosome"/>
</dbReference>
<sequence>MNNLIGIKKLNRKKLYEFIYQSGETSKQAIADALGLSLPTVKNNLNTLMKDGLIEKCGYYKSTGGRKAYKIRCVKTAKFSVGAAIFKGSVRICAIDLYGSMLTEISHKIPYKDNDNYYEKICKHIISFIESTGISKKRLIGIAFATQGLISQDGSEVIYGTILHNKGQKAQAFSRFLDYPCILVHDTKASATAEIWKNSDTENAIYLLLNNNFGGVLVSRGKVHSGGSGLIEHMIIHPNGEKCYCGKKGCVEAYCSANALKKSAGMHLDIFFKKLRNGNEHCKEVWRNYLEELALTIDNIRMIINYKVILGGLLRQYMNYEDINQLIEIINEKTAFNSISVSVKLSKYGQNAASIGAAIYYIQSYLDTIY</sequence>
<accession>A0A975F219</accession>
<dbReference type="Gene3D" id="3.30.420.40">
    <property type="match status" value="2"/>
</dbReference>
<dbReference type="SUPFAM" id="SSF46785">
    <property type="entry name" value="Winged helix' DNA-binding domain"/>
    <property type="match status" value="1"/>
</dbReference>
<dbReference type="InterPro" id="IPR043129">
    <property type="entry name" value="ATPase_NBD"/>
</dbReference>
<dbReference type="InterPro" id="IPR000600">
    <property type="entry name" value="ROK"/>
</dbReference>
<dbReference type="Pfam" id="PF00480">
    <property type="entry name" value="ROK"/>
    <property type="match status" value="1"/>
</dbReference>
<gene>
    <name evidence="1" type="ORF">HRQ91_00150</name>
</gene>
<name>A0A975F219_9SPIR</name>
<dbReference type="PANTHER" id="PTHR18964:SF170">
    <property type="entry name" value="SUGAR KINASE"/>
    <property type="match status" value="1"/>
</dbReference>
<dbReference type="Gene3D" id="1.10.10.10">
    <property type="entry name" value="Winged helix-like DNA-binding domain superfamily/Winged helix DNA-binding domain"/>
    <property type="match status" value="1"/>
</dbReference>
<reference evidence="1 2" key="1">
    <citation type="journal article" date="2021" name="Microbiol. Resour. Announc.">
        <title>Complete Genome Sequences of Three Human Oral Treponema parvum Isolates.</title>
        <authorList>
            <person name="Zeng H."/>
            <person name="Watt R.M."/>
        </authorList>
    </citation>
    <scope>NUCLEOTIDE SEQUENCE [LARGE SCALE GENOMIC DNA]</scope>
    <source>
        <strain evidence="1 2">ATCC 700770</strain>
    </source>
</reference>
<evidence type="ECO:0000313" key="1">
    <source>
        <dbReference type="EMBL" id="QTQ12992.1"/>
    </source>
</evidence>
<dbReference type="InterPro" id="IPR011991">
    <property type="entry name" value="ArsR-like_HTH"/>
</dbReference>
<proteinExistence type="predicted"/>
<keyword evidence="2" id="KW-1185">Reference proteome</keyword>
<dbReference type="AlphaFoldDB" id="A0A975F219"/>
<dbReference type="GO" id="GO:0006355">
    <property type="term" value="P:regulation of DNA-templated transcription"/>
    <property type="evidence" value="ECO:0007669"/>
    <property type="project" value="UniProtKB-ARBA"/>
</dbReference>
<dbReference type="KEGG" id="tpav:HRQ91_00150"/>
<evidence type="ECO:0000313" key="2">
    <source>
        <dbReference type="Proteomes" id="UP000671908"/>
    </source>
</evidence>
<organism evidence="1 2">
    <name type="scientific">Treponema parvum</name>
    <dbReference type="NCBI Taxonomy" id="138851"/>
    <lineage>
        <taxon>Bacteria</taxon>
        <taxon>Pseudomonadati</taxon>
        <taxon>Spirochaetota</taxon>
        <taxon>Spirochaetia</taxon>
        <taxon>Spirochaetales</taxon>
        <taxon>Treponemataceae</taxon>
        <taxon>Treponema</taxon>
    </lineage>
</organism>
<dbReference type="InterPro" id="IPR036390">
    <property type="entry name" value="WH_DNA-bd_sf"/>
</dbReference>
<dbReference type="CDD" id="cd00090">
    <property type="entry name" value="HTH_ARSR"/>
    <property type="match status" value="1"/>
</dbReference>
<dbReference type="InterPro" id="IPR036388">
    <property type="entry name" value="WH-like_DNA-bd_sf"/>
</dbReference>
<dbReference type="SUPFAM" id="SSF53067">
    <property type="entry name" value="Actin-like ATPase domain"/>
    <property type="match status" value="1"/>
</dbReference>
<dbReference type="PANTHER" id="PTHR18964">
    <property type="entry name" value="ROK (REPRESSOR, ORF, KINASE) FAMILY"/>
    <property type="match status" value="1"/>
</dbReference>
<dbReference type="Pfam" id="PF13412">
    <property type="entry name" value="HTH_24"/>
    <property type="match status" value="1"/>
</dbReference>
<dbReference type="RefSeq" id="WP_210119727.1">
    <property type="nucleotide sequence ID" value="NZ_CP054142.1"/>
</dbReference>
<protein>
    <submittedName>
        <fullName evidence="1">ROK family transcriptional regulator</fullName>
    </submittedName>
</protein>
<dbReference type="EMBL" id="CP054142">
    <property type="protein sequence ID" value="QTQ12992.1"/>
    <property type="molecule type" value="Genomic_DNA"/>
</dbReference>